<dbReference type="Proteomes" id="UP000829447">
    <property type="component" value="Linkage Group LG19"/>
</dbReference>
<accession>A0ACC5XE56</accession>
<keyword evidence="2" id="KW-1185">Reference proteome</keyword>
<dbReference type="EMBL" id="CM040472">
    <property type="protein sequence ID" value="MCI4389633.1"/>
    <property type="molecule type" value="Genomic_DNA"/>
</dbReference>
<evidence type="ECO:0000313" key="2">
    <source>
        <dbReference type="Proteomes" id="UP000829447"/>
    </source>
</evidence>
<name>A0ACC5XE56_PANGG</name>
<feature type="non-terminal residue" evidence="1">
    <location>
        <position position="1"/>
    </location>
</feature>
<feature type="non-terminal residue" evidence="1">
    <location>
        <position position="110"/>
    </location>
</feature>
<sequence>PYRGHPLKEAPLHPQELPGTESHLREKTGKTFAMAEASTSATRKSCLTGTLRTCLSGMDTHSRLSTPQSHTLPSGGAVGCSLGKASSRSWKCKMRHGKNNGYNFVYHLIF</sequence>
<evidence type="ECO:0000313" key="1">
    <source>
        <dbReference type="EMBL" id="MCI4389633.1"/>
    </source>
</evidence>
<comment type="caution">
    <text evidence="1">The sequence shown here is derived from an EMBL/GenBank/DDBJ whole genome shotgun (WGS) entry which is preliminary data.</text>
</comment>
<proteinExistence type="predicted"/>
<gene>
    <name evidence="1" type="ORF">PGIGA_G00100300</name>
</gene>
<organism evidence="1 2">
    <name type="scientific">Pangasianodon gigas</name>
    <name type="common">Mekong giant catfish</name>
    <name type="synonym">Pangasius gigas</name>
    <dbReference type="NCBI Taxonomy" id="30993"/>
    <lineage>
        <taxon>Eukaryota</taxon>
        <taxon>Metazoa</taxon>
        <taxon>Chordata</taxon>
        <taxon>Craniata</taxon>
        <taxon>Vertebrata</taxon>
        <taxon>Euteleostomi</taxon>
        <taxon>Actinopterygii</taxon>
        <taxon>Neopterygii</taxon>
        <taxon>Teleostei</taxon>
        <taxon>Ostariophysi</taxon>
        <taxon>Siluriformes</taxon>
        <taxon>Pangasiidae</taxon>
        <taxon>Pangasianodon</taxon>
    </lineage>
</organism>
<protein>
    <submittedName>
        <fullName evidence="1">Uncharacterized protein</fullName>
    </submittedName>
</protein>
<reference evidence="1 2" key="1">
    <citation type="journal article" date="2022" name="bioRxiv">
        <title>An ancient truncated duplication of the anti-Mullerian hormone receptor type 2 gene is a potential conserved master sex determinant in the Pangasiidae catfish family.</title>
        <authorList>
            <person name="Wen M."/>
            <person name="Pan Q."/>
            <person name="Jouanno E."/>
            <person name="Montfort J."/>
            <person name="Zahm M."/>
            <person name="Cabau C."/>
            <person name="Klopp C."/>
            <person name="Iampietro C."/>
            <person name="Roques C."/>
            <person name="Bouchez O."/>
            <person name="Castinel A."/>
            <person name="Donnadieu C."/>
            <person name="Parrinello H."/>
            <person name="Poncet C."/>
            <person name="Belmonte E."/>
            <person name="Gautier V."/>
            <person name="Avarre J.-C."/>
            <person name="Dugue R."/>
            <person name="Gustiano R."/>
            <person name="Ha T.T.T."/>
            <person name="Campet M."/>
            <person name="Sriphairoj K."/>
            <person name="Ribolli J."/>
            <person name="de Almeida F.L."/>
            <person name="Desvignes T."/>
            <person name="Postlethwait J.H."/>
            <person name="Bucao C.F."/>
            <person name="Robinson-Rechavi M."/>
            <person name="Bobe J."/>
            <person name="Herpin A."/>
            <person name="Guiguen Y."/>
        </authorList>
    </citation>
    <scope>NUCLEOTIDE SEQUENCE [LARGE SCALE GENOMIC DNA]</scope>
    <source>
        <strain evidence="1">YG-Dec2019</strain>
    </source>
</reference>